<keyword evidence="9" id="KW-0378">Hydrolase</keyword>
<evidence type="ECO:0000256" key="8">
    <source>
        <dbReference type="ARBA" id="ARBA00022723"/>
    </source>
</evidence>
<dbReference type="EMBL" id="JBHUIT010000002">
    <property type="protein sequence ID" value="MFD2255349.1"/>
    <property type="molecule type" value="Genomic_DNA"/>
</dbReference>
<dbReference type="Gene3D" id="2.40.440.10">
    <property type="entry name" value="L,D-transpeptidase catalytic domain-like"/>
    <property type="match status" value="1"/>
</dbReference>
<evidence type="ECO:0000259" key="18">
    <source>
        <dbReference type="PROSITE" id="PS52029"/>
    </source>
</evidence>
<evidence type="ECO:0000256" key="10">
    <source>
        <dbReference type="ARBA" id="ARBA00022842"/>
    </source>
</evidence>
<keyword evidence="6" id="KW-0028">Amino-acid biosynthesis</keyword>
<evidence type="ECO:0000256" key="13">
    <source>
        <dbReference type="ARBA" id="ARBA00023299"/>
    </source>
</evidence>
<keyword evidence="14 17" id="KW-0961">Cell wall biogenesis/degradation</keyword>
<comment type="pathway">
    <text evidence="2 17">Cell wall biogenesis; peptidoglycan biosynthesis.</text>
</comment>
<evidence type="ECO:0000256" key="3">
    <source>
        <dbReference type="ARBA" id="ARBA00005135"/>
    </source>
</evidence>
<evidence type="ECO:0000256" key="4">
    <source>
        <dbReference type="ARBA" id="ARBA00005992"/>
    </source>
</evidence>
<reference evidence="20" key="1">
    <citation type="journal article" date="2019" name="Int. J. Syst. Evol. Microbiol.">
        <title>The Global Catalogue of Microorganisms (GCM) 10K type strain sequencing project: providing services to taxonomists for standard genome sequencing and annotation.</title>
        <authorList>
            <consortium name="The Broad Institute Genomics Platform"/>
            <consortium name="The Broad Institute Genome Sequencing Center for Infectious Disease"/>
            <person name="Wu L."/>
            <person name="Ma J."/>
        </authorList>
    </citation>
    <scope>NUCLEOTIDE SEQUENCE [LARGE SCALE GENOMIC DNA]</scope>
    <source>
        <strain evidence="20">CGMCC 4.7106</strain>
    </source>
</reference>
<sequence length="376" mass="41898">MNNSQPHTTRLEISMDRQTLDVFVDGICKRSFSVSTSEKGMGFTEGSLRTPTGRFVISEKIGGDQPIYTKFVAREPVGTWNPEEITGDDLILTRILRLDGLDEENANTMDRYVYIHGTNREDLIGRPASHGCIRLANEDMIELFDLVTPMSEVQVMPLTKKRGRILFIDCDSTLSSIEGIDELARLSDPAIFAEVVNLTNAAMNGEVPLNDVFKKRMDIIKPSKSMVDKVSQCYLETMVPGVESMISRVIEAGWLPVIISGGFAPIIKPLADHLGIRHVEAVPLNFNELGEYCGYGEDYPTTRNLGKNEIIRDWKKALLPERVVMIGDGISDLETKPDVDLMVGFGGVVQRGKVKEGADIWIEDFNTQEDLTDLIK</sequence>
<evidence type="ECO:0000256" key="12">
    <source>
        <dbReference type="ARBA" id="ARBA00022984"/>
    </source>
</evidence>
<dbReference type="PANTHER" id="PTHR43344">
    <property type="entry name" value="PHOSPHOSERINE PHOSPHATASE"/>
    <property type="match status" value="1"/>
</dbReference>
<keyword evidence="8" id="KW-0479">Metal-binding</keyword>
<evidence type="ECO:0000256" key="14">
    <source>
        <dbReference type="ARBA" id="ARBA00023316"/>
    </source>
</evidence>
<evidence type="ECO:0000313" key="19">
    <source>
        <dbReference type="EMBL" id="MFD2255349.1"/>
    </source>
</evidence>
<evidence type="ECO:0000256" key="1">
    <source>
        <dbReference type="ARBA" id="ARBA00001946"/>
    </source>
</evidence>
<keyword evidence="10" id="KW-0460">Magnesium</keyword>
<dbReference type="InterPro" id="IPR005490">
    <property type="entry name" value="LD_TPept_cat_dom"/>
</dbReference>
<comment type="similarity">
    <text evidence="4">Belongs to the YkuD family.</text>
</comment>
<dbReference type="SUPFAM" id="SSF56784">
    <property type="entry name" value="HAD-like"/>
    <property type="match status" value="1"/>
</dbReference>
<organism evidence="19 20">
    <name type="scientific">Luteolibacter algae</name>
    <dbReference type="NCBI Taxonomy" id="454151"/>
    <lineage>
        <taxon>Bacteria</taxon>
        <taxon>Pseudomonadati</taxon>
        <taxon>Verrucomicrobiota</taxon>
        <taxon>Verrucomicrobiia</taxon>
        <taxon>Verrucomicrobiales</taxon>
        <taxon>Verrucomicrobiaceae</taxon>
        <taxon>Luteolibacter</taxon>
    </lineage>
</organism>
<evidence type="ECO:0000256" key="17">
    <source>
        <dbReference type="PROSITE-ProRule" id="PRU01373"/>
    </source>
</evidence>
<evidence type="ECO:0000256" key="16">
    <source>
        <dbReference type="ARBA" id="ARBA00048523"/>
    </source>
</evidence>
<keyword evidence="12 17" id="KW-0573">Peptidoglycan synthesis</keyword>
<evidence type="ECO:0000256" key="6">
    <source>
        <dbReference type="ARBA" id="ARBA00022605"/>
    </source>
</evidence>
<dbReference type="RefSeq" id="WP_386818008.1">
    <property type="nucleotide sequence ID" value="NZ_JBHUIT010000002.1"/>
</dbReference>
<dbReference type="Pfam" id="PF03734">
    <property type="entry name" value="YkuD"/>
    <property type="match status" value="1"/>
</dbReference>
<evidence type="ECO:0000256" key="11">
    <source>
        <dbReference type="ARBA" id="ARBA00022960"/>
    </source>
</evidence>
<keyword evidence="20" id="KW-1185">Reference proteome</keyword>
<dbReference type="Pfam" id="PF00702">
    <property type="entry name" value="Hydrolase"/>
    <property type="match status" value="1"/>
</dbReference>
<dbReference type="Proteomes" id="UP001597375">
    <property type="component" value="Unassembled WGS sequence"/>
</dbReference>
<evidence type="ECO:0000313" key="20">
    <source>
        <dbReference type="Proteomes" id="UP001597375"/>
    </source>
</evidence>
<feature type="active site" description="Nucleophile" evidence="17">
    <location>
        <position position="132"/>
    </location>
</feature>
<protein>
    <recommendedName>
        <fullName evidence="5">phosphoserine phosphatase</fullName>
        <ecNumber evidence="5">3.1.3.3</ecNumber>
    </recommendedName>
</protein>
<comment type="catalytic activity">
    <reaction evidence="16">
        <text>O-phospho-D-serine + H2O = D-serine + phosphate</text>
        <dbReference type="Rhea" id="RHEA:24873"/>
        <dbReference type="ChEBI" id="CHEBI:15377"/>
        <dbReference type="ChEBI" id="CHEBI:35247"/>
        <dbReference type="ChEBI" id="CHEBI:43474"/>
        <dbReference type="ChEBI" id="CHEBI:58680"/>
        <dbReference type="EC" id="3.1.3.3"/>
    </reaction>
</comment>
<dbReference type="EC" id="3.1.3.3" evidence="5"/>
<comment type="catalytic activity">
    <reaction evidence="15">
        <text>O-phospho-L-serine + H2O = L-serine + phosphate</text>
        <dbReference type="Rhea" id="RHEA:21208"/>
        <dbReference type="ChEBI" id="CHEBI:15377"/>
        <dbReference type="ChEBI" id="CHEBI:33384"/>
        <dbReference type="ChEBI" id="CHEBI:43474"/>
        <dbReference type="ChEBI" id="CHEBI:57524"/>
        <dbReference type="EC" id="3.1.3.3"/>
    </reaction>
</comment>
<comment type="caution">
    <text evidence="19">The sequence shown here is derived from an EMBL/GenBank/DDBJ whole genome shotgun (WGS) entry which is preliminary data.</text>
</comment>
<dbReference type="InterPro" id="IPR050582">
    <property type="entry name" value="HAD-like_SerB"/>
</dbReference>
<feature type="active site" description="Proton donor/acceptor" evidence="17">
    <location>
        <position position="116"/>
    </location>
</feature>
<dbReference type="PANTHER" id="PTHR43344:SF2">
    <property type="entry name" value="PHOSPHOSERINE PHOSPHATASE"/>
    <property type="match status" value="1"/>
</dbReference>
<dbReference type="NCBIfam" id="TIGR01488">
    <property type="entry name" value="HAD-SF-IB"/>
    <property type="match status" value="1"/>
</dbReference>
<dbReference type="Gene3D" id="1.10.150.210">
    <property type="entry name" value="Phosphoserine phosphatase, domain 2"/>
    <property type="match status" value="1"/>
</dbReference>
<accession>A0ABW5D3S5</accession>
<dbReference type="PROSITE" id="PS52029">
    <property type="entry name" value="LD_TPASE"/>
    <property type="match status" value="1"/>
</dbReference>
<dbReference type="InterPro" id="IPR038063">
    <property type="entry name" value="Transpep_catalytic_dom"/>
</dbReference>
<dbReference type="InterPro" id="IPR023214">
    <property type="entry name" value="HAD_sf"/>
</dbReference>
<dbReference type="InterPro" id="IPR036412">
    <property type="entry name" value="HAD-like_sf"/>
</dbReference>
<proteinExistence type="inferred from homology"/>
<keyword evidence="13" id="KW-0718">Serine biosynthesis</keyword>
<dbReference type="CDD" id="cd16913">
    <property type="entry name" value="YkuD_like"/>
    <property type="match status" value="1"/>
</dbReference>
<comment type="cofactor">
    <cofactor evidence="1">
        <name>Mg(2+)</name>
        <dbReference type="ChEBI" id="CHEBI:18420"/>
    </cofactor>
</comment>
<dbReference type="SUPFAM" id="SSF141523">
    <property type="entry name" value="L,D-transpeptidase catalytic domain-like"/>
    <property type="match status" value="1"/>
</dbReference>
<dbReference type="Gene3D" id="3.40.50.1000">
    <property type="entry name" value="HAD superfamily/HAD-like"/>
    <property type="match status" value="1"/>
</dbReference>
<evidence type="ECO:0000256" key="15">
    <source>
        <dbReference type="ARBA" id="ARBA00048138"/>
    </source>
</evidence>
<evidence type="ECO:0000256" key="5">
    <source>
        <dbReference type="ARBA" id="ARBA00012640"/>
    </source>
</evidence>
<keyword evidence="7" id="KW-0808">Transferase</keyword>
<evidence type="ECO:0000256" key="9">
    <source>
        <dbReference type="ARBA" id="ARBA00022801"/>
    </source>
</evidence>
<evidence type="ECO:0000256" key="2">
    <source>
        <dbReference type="ARBA" id="ARBA00004752"/>
    </source>
</evidence>
<keyword evidence="11 17" id="KW-0133">Cell shape</keyword>
<gene>
    <name evidence="19" type="ORF">ACFSSA_01555</name>
</gene>
<feature type="domain" description="L,D-TPase catalytic" evidence="18">
    <location>
        <begin position="9"/>
        <end position="156"/>
    </location>
</feature>
<comment type="pathway">
    <text evidence="3">Amino-acid biosynthesis; L-serine biosynthesis; L-serine from 3-phospho-D-glycerate: step 3/3.</text>
</comment>
<evidence type="ECO:0000256" key="7">
    <source>
        <dbReference type="ARBA" id="ARBA00022679"/>
    </source>
</evidence>
<name>A0ABW5D3S5_9BACT</name>